<sequence>MSFCRVLRLPFADFHLLFGLALVSSLVSEAAGVTRTWPGAAPCNGTLQACIDASANDDTVLVASNGPIDETLTINKRLNLHRAPGFLPRFSEGRSITTGPSAWRLSIDGLRFTGGSILANPAGPAEIEFINNVFEAGAQGGGRIQILNNNVNHSLSLRIENNRLLDQRRTDGFPVLRVLSAGLTTGRIAFNHIEAPEVLSGRGIDLDLGPSLSSSVAVFNNRILGGFEEAAIHLGSDEALITGSFSSLVVRAIGNVLSCPGRNIGETVGIRFATRFAATYTVQFLNNTVVGCSDTGLLVDSVVVGSDVSGVLSQNLMAGNLYPAIVSGNYSADFQFDRNLVHDNGFVGLPPSATNTITADPLLFSPEMPRPGAGSPAIDAANAALLQLVLAQAGLPQVDADGRRRTIGPGQFGLDIGAFEFGDRISQASKSTPPGNNLIELDLPGEPGARPQVSKVFNPSPGNSVENALPMAVFELGDWFAYAMGGTTPQSATLNLFVPGVQSGFGSNYLHVTTAANSTGPETRLSQTFLNGRGPDQAVVLATAAWQGGTENARFTGVTYVCDPLGAPGSQCWAVTNLGIGEAMPEGVGFHVYAQDPSPNAFRHRVGQSGLNNTRLDYHPILGNDPLRCARPQAAVFLPNSGQAVNAAWDFEHDGVRSWTIFSYGGPFPASAEFNVFVDQRAFEECVLSRQDSLFADRFEG</sequence>
<dbReference type="Pfam" id="PF24249">
    <property type="entry name" value="DUF7452"/>
    <property type="match status" value="1"/>
</dbReference>
<protein>
    <recommendedName>
        <fullName evidence="1">DUF7452 domain-containing protein</fullName>
    </recommendedName>
</protein>
<dbReference type="OrthoDB" id="5945679at2"/>
<accession>A0A0K0XW10</accession>
<dbReference type="InterPro" id="IPR012334">
    <property type="entry name" value="Pectin_lyas_fold"/>
</dbReference>
<dbReference type="SUPFAM" id="SSF51126">
    <property type="entry name" value="Pectin lyase-like"/>
    <property type="match status" value="1"/>
</dbReference>
<dbReference type="RefSeq" id="WP_049725468.1">
    <property type="nucleotide sequence ID" value="NZ_CP012154.1"/>
</dbReference>
<gene>
    <name evidence="2" type="ORF">WM2015_1489</name>
</gene>
<evidence type="ECO:0000259" key="1">
    <source>
        <dbReference type="Pfam" id="PF24249"/>
    </source>
</evidence>
<proteinExistence type="predicted"/>
<feature type="domain" description="DUF7452" evidence="1">
    <location>
        <begin position="569"/>
        <end position="678"/>
    </location>
</feature>
<dbReference type="InterPro" id="IPR055875">
    <property type="entry name" value="DUF7452"/>
</dbReference>
<reference evidence="2 3" key="1">
    <citation type="submission" date="2015-07" db="EMBL/GenBank/DDBJ databases">
        <authorList>
            <person name="Noorani M."/>
        </authorList>
    </citation>
    <scope>NUCLEOTIDE SEQUENCE [LARGE SCALE GENOMIC DNA]</scope>
    <source>
        <strain evidence="2 3">KCTC 42284</strain>
    </source>
</reference>
<dbReference type="STRING" id="1579979.WM2015_1489"/>
<dbReference type="Gene3D" id="2.160.20.10">
    <property type="entry name" value="Single-stranded right-handed beta-helix, Pectin lyase-like"/>
    <property type="match status" value="1"/>
</dbReference>
<dbReference type="EMBL" id="CP012154">
    <property type="protein sequence ID" value="AKS41860.1"/>
    <property type="molecule type" value="Genomic_DNA"/>
</dbReference>
<keyword evidence="3" id="KW-1185">Reference proteome</keyword>
<dbReference type="Proteomes" id="UP000066624">
    <property type="component" value="Chromosome"/>
</dbReference>
<dbReference type="NCBIfam" id="NF041518">
    <property type="entry name" value="choice_anch_Q"/>
    <property type="match status" value="1"/>
</dbReference>
<evidence type="ECO:0000313" key="3">
    <source>
        <dbReference type="Proteomes" id="UP000066624"/>
    </source>
</evidence>
<dbReference type="InterPro" id="IPR011050">
    <property type="entry name" value="Pectin_lyase_fold/virulence"/>
</dbReference>
<evidence type="ECO:0000313" key="2">
    <source>
        <dbReference type="EMBL" id="AKS41860.1"/>
    </source>
</evidence>
<dbReference type="AlphaFoldDB" id="A0A0K0XW10"/>
<dbReference type="KEGG" id="wma:WM2015_1489"/>
<name>A0A0K0XW10_9GAMM</name>
<dbReference type="InterPro" id="IPR059226">
    <property type="entry name" value="Choice_anch_Q_dom"/>
</dbReference>
<organism evidence="2 3">
    <name type="scientific">Wenzhouxiangella marina</name>
    <dbReference type="NCBI Taxonomy" id="1579979"/>
    <lineage>
        <taxon>Bacteria</taxon>
        <taxon>Pseudomonadati</taxon>
        <taxon>Pseudomonadota</taxon>
        <taxon>Gammaproteobacteria</taxon>
        <taxon>Chromatiales</taxon>
        <taxon>Wenzhouxiangellaceae</taxon>
        <taxon>Wenzhouxiangella</taxon>
    </lineage>
</organism>